<feature type="non-terminal residue" evidence="1">
    <location>
        <position position="1"/>
    </location>
</feature>
<reference evidence="1 2" key="1">
    <citation type="journal article" date="2018" name="Front. Plant Sci.">
        <title>Red Clover (Trifolium pratense) and Zigzag Clover (T. medium) - A Picture of Genomic Similarities and Differences.</title>
        <authorList>
            <person name="Dluhosova J."/>
            <person name="Istvanek J."/>
            <person name="Nedelnik J."/>
            <person name="Repkova J."/>
        </authorList>
    </citation>
    <scope>NUCLEOTIDE SEQUENCE [LARGE SCALE GENOMIC DNA]</scope>
    <source>
        <strain evidence="2">cv. 10/8</strain>
        <tissue evidence="1">Leaf</tissue>
    </source>
</reference>
<dbReference type="EMBL" id="LXQA011358861">
    <property type="protein sequence ID" value="MCI94526.1"/>
    <property type="molecule type" value="Genomic_DNA"/>
</dbReference>
<proteinExistence type="predicted"/>
<dbReference type="AlphaFoldDB" id="A0A392W271"/>
<evidence type="ECO:0000313" key="2">
    <source>
        <dbReference type="Proteomes" id="UP000265520"/>
    </source>
</evidence>
<organism evidence="1 2">
    <name type="scientific">Trifolium medium</name>
    <dbReference type="NCBI Taxonomy" id="97028"/>
    <lineage>
        <taxon>Eukaryota</taxon>
        <taxon>Viridiplantae</taxon>
        <taxon>Streptophyta</taxon>
        <taxon>Embryophyta</taxon>
        <taxon>Tracheophyta</taxon>
        <taxon>Spermatophyta</taxon>
        <taxon>Magnoliopsida</taxon>
        <taxon>eudicotyledons</taxon>
        <taxon>Gunneridae</taxon>
        <taxon>Pentapetalae</taxon>
        <taxon>rosids</taxon>
        <taxon>fabids</taxon>
        <taxon>Fabales</taxon>
        <taxon>Fabaceae</taxon>
        <taxon>Papilionoideae</taxon>
        <taxon>50 kb inversion clade</taxon>
        <taxon>NPAAA clade</taxon>
        <taxon>Hologalegina</taxon>
        <taxon>IRL clade</taxon>
        <taxon>Trifolieae</taxon>
        <taxon>Trifolium</taxon>
    </lineage>
</organism>
<protein>
    <submittedName>
        <fullName evidence="1">Uncharacterized protein</fullName>
    </submittedName>
</protein>
<evidence type="ECO:0000313" key="1">
    <source>
        <dbReference type="EMBL" id="MCI94526.1"/>
    </source>
</evidence>
<name>A0A392W271_9FABA</name>
<dbReference type="Proteomes" id="UP000265520">
    <property type="component" value="Unassembled WGS sequence"/>
</dbReference>
<accession>A0A392W271</accession>
<sequence>GKKIQQKWNFAAALGALRSPWGALHSPAADLLLCLSAAPCASPWTPCAPACVKMGF</sequence>
<comment type="caution">
    <text evidence="1">The sequence shown here is derived from an EMBL/GenBank/DDBJ whole genome shotgun (WGS) entry which is preliminary data.</text>
</comment>
<keyword evidence="2" id="KW-1185">Reference proteome</keyword>